<name>A0A846HG42_9CYAN</name>
<dbReference type="AlphaFoldDB" id="A0A846HG42"/>
<evidence type="ECO:0000313" key="1">
    <source>
        <dbReference type="EMBL" id="NEU75401.1"/>
    </source>
</evidence>
<proteinExistence type="predicted"/>
<sequence length="155" mass="17878">MIELYYPNWLYQELIDNCLPWQSGKNMSFGDFKKQYTLHDSHWIGIFYNIGYEQAITLAIEWDAVWLPDEIKKSLTVGEPYLFIRLTGIEQVSTANYVDINIGLVSQAIADCEVEEVEGKKFLAVDNVFGGQINIVYKGQETFLALEKDRSILRL</sequence>
<dbReference type="RefSeq" id="WP_039748373.1">
    <property type="nucleotide sequence ID" value="NZ_JTCM02000068.1"/>
</dbReference>
<evidence type="ECO:0000313" key="2">
    <source>
        <dbReference type="Proteomes" id="UP000031549"/>
    </source>
</evidence>
<dbReference type="Proteomes" id="UP000031549">
    <property type="component" value="Unassembled WGS sequence"/>
</dbReference>
<accession>A0A846HG42</accession>
<reference evidence="1 2" key="1">
    <citation type="journal article" date="2015" name="Genome Announc.">
        <title>Draft Genome Sequence of Cyanobacterium Hassallia byssoidea Strain VB512170, Isolated from Monuments in India.</title>
        <authorList>
            <person name="Singh D."/>
            <person name="Chandrababunaidu M.M."/>
            <person name="Panda A."/>
            <person name="Sen D."/>
            <person name="Bhattacharyya S."/>
            <person name="Adhikary S.P."/>
            <person name="Tripathy S."/>
        </authorList>
    </citation>
    <scope>NUCLEOTIDE SEQUENCE [LARGE SCALE GENOMIC DNA]</scope>
    <source>
        <strain evidence="1 2">VB512170</strain>
    </source>
</reference>
<comment type="caution">
    <text evidence="1">The sequence shown here is derived from an EMBL/GenBank/DDBJ whole genome shotgun (WGS) entry which is preliminary data.</text>
</comment>
<keyword evidence="2" id="KW-1185">Reference proteome</keyword>
<dbReference type="EMBL" id="JTCM02000068">
    <property type="protein sequence ID" value="NEU75401.1"/>
    <property type="molecule type" value="Genomic_DNA"/>
</dbReference>
<gene>
    <name evidence="1" type="ORF">PI95_023295</name>
</gene>
<organism evidence="1 2">
    <name type="scientific">Hassallia byssoidea VB512170</name>
    <dbReference type="NCBI Taxonomy" id="1304833"/>
    <lineage>
        <taxon>Bacteria</taxon>
        <taxon>Bacillati</taxon>
        <taxon>Cyanobacteriota</taxon>
        <taxon>Cyanophyceae</taxon>
        <taxon>Nostocales</taxon>
        <taxon>Tolypothrichaceae</taxon>
        <taxon>Hassallia</taxon>
    </lineage>
</organism>
<protein>
    <submittedName>
        <fullName evidence="1">Uncharacterized protein</fullName>
    </submittedName>
</protein>